<dbReference type="PANTHER" id="PTHR12110:SF41">
    <property type="entry name" value="INOSOSE DEHYDRATASE"/>
    <property type="match status" value="1"/>
</dbReference>
<dbReference type="EMBL" id="CP001841">
    <property type="protein sequence ID" value="AEF81327.1"/>
    <property type="molecule type" value="Genomic_DNA"/>
</dbReference>
<dbReference type="OrthoDB" id="9779184at2"/>
<dbReference type="PANTHER" id="PTHR12110">
    <property type="entry name" value="HYDROXYPYRUVATE ISOMERASE"/>
    <property type="match status" value="1"/>
</dbReference>
<dbReference type="GO" id="GO:0004519">
    <property type="term" value="F:endonuclease activity"/>
    <property type="evidence" value="ECO:0007669"/>
    <property type="project" value="UniProtKB-KW"/>
</dbReference>
<name>F5YDA3_LEAAZ</name>
<organism evidence="2 3">
    <name type="scientific">Leadbettera azotonutricia (strain ATCC BAA-888 / DSM 13862 / ZAS-9)</name>
    <name type="common">Treponema azotonutricium</name>
    <dbReference type="NCBI Taxonomy" id="545695"/>
    <lineage>
        <taxon>Bacteria</taxon>
        <taxon>Pseudomonadati</taxon>
        <taxon>Spirochaetota</taxon>
        <taxon>Spirochaetia</taxon>
        <taxon>Spirochaetales</taxon>
        <taxon>Breznakiellaceae</taxon>
        <taxon>Leadbettera</taxon>
    </lineage>
</organism>
<proteinExistence type="predicted"/>
<keyword evidence="3" id="KW-1185">Reference proteome</keyword>
<gene>
    <name evidence="2" type="ordered locus">TREAZ_1654</name>
</gene>
<evidence type="ECO:0000259" key="1">
    <source>
        <dbReference type="Pfam" id="PF01261"/>
    </source>
</evidence>
<dbReference type="STRING" id="545695.TREAZ_1654"/>
<feature type="domain" description="Xylose isomerase-like TIM barrel" evidence="1">
    <location>
        <begin position="52"/>
        <end position="263"/>
    </location>
</feature>
<evidence type="ECO:0000313" key="2">
    <source>
        <dbReference type="EMBL" id="AEF81327.1"/>
    </source>
</evidence>
<dbReference type="InterPro" id="IPR050312">
    <property type="entry name" value="IolE/XylAMocC-like"/>
</dbReference>
<dbReference type="Gene3D" id="3.20.20.150">
    <property type="entry name" value="Divalent-metal-dependent TIM barrel enzymes"/>
    <property type="match status" value="1"/>
</dbReference>
<dbReference type="KEGG" id="taz:TREAZ_1654"/>
<reference evidence="2 3" key="2">
    <citation type="journal article" date="2011" name="ISME J.">
        <title>RNA-seq reveals cooperative metabolic interactions between two termite-gut spirochete species in co-culture.</title>
        <authorList>
            <person name="Rosenthal A.Z."/>
            <person name="Matson E.G."/>
            <person name="Eldar A."/>
            <person name="Leadbetter J.R."/>
        </authorList>
    </citation>
    <scope>NUCLEOTIDE SEQUENCE [LARGE SCALE GENOMIC DNA]</scope>
    <source>
        <strain evidence="3">ATCC BAA-888 / DSM 13862 / ZAS-9</strain>
    </source>
</reference>
<keyword evidence="2" id="KW-0255">Endonuclease</keyword>
<dbReference type="SUPFAM" id="SSF51658">
    <property type="entry name" value="Xylose isomerase-like"/>
    <property type="match status" value="1"/>
</dbReference>
<dbReference type="Proteomes" id="UP000009222">
    <property type="component" value="Chromosome"/>
</dbReference>
<dbReference type="InParanoid" id="F5YDA3"/>
<reference evidence="3" key="1">
    <citation type="submission" date="2009-12" db="EMBL/GenBank/DDBJ databases">
        <title>Complete sequence of Treponema azotonutricium strain ZAS-9.</title>
        <authorList>
            <person name="Tetu S.G."/>
            <person name="Matson E."/>
            <person name="Ren Q."/>
            <person name="Seshadri R."/>
            <person name="Elbourne L."/>
            <person name="Hassan K.A."/>
            <person name="Durkin A."/>
            <person name="Radune D."/>
            <person name="Mohamoud Y."/>
            <person name="Shay R."/>
            <person name="Jin S."/>
            <person name="Zhang X."/>
            <person name="Lucey K."/>
            <person name="Ballor N.R."/>
            <person name="Ottesen E."/>
            <person name="Rosenthal R."/>
            <person name="Allen A."/>
            <person name="Leadbetter J.R."/>
            <person name="Paulsen I.T."/>
        </authorList>
    </citation>
    <scope>NUCLEOTIDE SEQUENCE [LARGE SCALE GENOMIC DNA]</scope>
    <source>
        <strain evidence="3">ATCC BAA-888 / DSM 13862 / ZAS-9</strain>
    </source>
</reference>
<dbReference type="HOGENOM" id="CLU_1000917_0_0_12"/>
<protein>
    <submittedName>
        <fullName evidence="2">AP endonuclease, family 2</fullName>
    </submittedName>
</protein>
<accession>F5YDA3</accession>
<keyword evidence="2" id="KW-0540">Nuclease</keyword>
<dbReference type="InterPro" id="IPR013022">
    <property type="entry name" value="Xyl_isomerase-like_TIM-brl"/>
</dbReference>
<dbReference type="Pfam" id="PF01261">
    <property type="entry name" value="AP_endonuc_2"/>
    <property type="match status" value="1"/>
</dbReference>
<dbReference type="eggNOG" id="COG1082">
    <property type="taxonomic scope" value="Bacteria"/>
</dbReference>
<sequence>MKIIPSVLNWSYHHIFKNHWASDLDLYLNKAIAIKEKYQIDTLGIDLGLCGDQDVLTHHDKKNILELKAKLDNAGLISIPNVGTLEIHPEPEVTEESLNGIARTMEDAVVLGADHVVFHHNLHGRMTHEKGVRVFYEAARKLNKIAQDRGLICATEEYCSFSGDELYLALRDTPAVGLLNDTGNWLIMGEDPIAAIKKLMGITRHVHLKDYIFEDGIWQSVPLGRGIVDVKRALDIFSDAPVDKILFASIETDLDFNGEDEAMDKSFAYFADWQRNHR</sequence>
<dbReference type="InterPro" id="IPR036237">
    <property type="entry name" value="Xyl_isomerase-like_sf"/>
</dbReference>
<dbReference type="RefSeq" id="WP_015710368.1">
    <property type="nucleotide sequence ID" value="NC_015577.1"/>
</dbReference>
<evidence type="ECO:0000313" key="3">
    <source>
        <dbReference type="Proteomes" id="UP000009222"/>
    </source>
</evidence>
<dbReference type="AlphaFoldDB" id="F5YDA3"/>
<keyword evidence="2" id="KW-0378">Hydrolase</keyword>